<feature type="active site" evidence="8">
    <location>
        <position position="311"/>
    </location>
</feature>
<evidence type="ECO:0000259" key="11">
    <source>
        <dbReference type="PROSITE" id="PS51767"/>
    </source>
</evidence>
<dbReference type="GO" id="GO:0006508">
    <property type="term" value="P:proteolysis"/>
    <property type="evidence" value="ECO:0007669"/>
    <property type="project" value="UniProtKB-KW"/>
</dbReference>
<evidence type="ECO:0000256" key="4">
    <source>
        <dbReference type="ARBA" id="ARBA00022670"/>
    </source>
</evidence>
<evidence type="ECO:0000256" key="1">
    <source>
        <dbReference type="ARBA" id="ARBA00001130"/>
    </source>
</evidence>
<dbReference type="InterPro" id="IPR033121">
    <property type="entry name" value="PEPTIDASE_A1"/>
</dbReference>
<dbReference type="CDD" id="cd05471">
    <property type="entry name" value="pepsin_like"/>
    <property type="match status" value="1"/>
</dbReference>
<dbReference type="Pfam" id="PF00026">
    <property type="entry name" value="Asp"/>
    <property type="match status" value="1"/>
</dbReference>
<name>A0AAD4D8F5_9FUNG</name>
<dbReference type="EC" id="3.4.23.21" evidence="3"/>
<keyword evidence="4 9" id="KW-0645">Protease</keyword>
<dbReference type="Proteomes" id="UP001194580">
    <property type="component" value="Unassembled WGS sequence"/>
</dbReference>
<dbReference type="InterPro" id="IPR001461">
    <property type="entry name" value="Aspartic_peptidase_A1"/>
</dbReference>
<accession>A0AAD4D8F5</accession>
<dbReference type="SUPFAM" id="SSF50630">
    <property type="entry name" value="Acid proteases"/>
    <property type="match status" value="1"/>
</dbReference>
<dbReference type="InterPro" id="IPR001969">
    <property type="entry name" value="Aspartic_peptidase_AS"/>
</dbReference>
<evidence type="ECO:0000256" key="9">
    <source>
        <dbReference type="RuleBase" id="RU000454"/>
    </source>
</evidence>
<keyword evidence="13" id="KW-1185">Reference proteome</keyword>
<protein>
    <recommendedName>
        <fullName evidence="3">rhizopuspepsin</fullName>
        <ecNumber evidence="3">3.4.23.21</ecNumber>
    </recommendedName>
</protein>
<comment type="catalytic activity">
    <reaction evidence="1">
        <text>Hydrolysis of proteins with broad specificity similar to that of pepsin A, preferring hydrophobic residues at P1 and P1'. Clots milk and activates trypsinogen. Does not cleave 4-Gln-|-His-5, but does cleave 10-His-|-Leu-11 and 12-Val-|-Glu-13 in B chain of insulin.</text>
        <dbReference type="EC" id="3.4.23.21"/>
    </reaction>
</comment>
<evidence type="ECO:0000313" key="12">
    <source>
        <dbReference type="EMBL" id="KAG0269904.1"/>
    </source>
</evidence>
<dbReference type="PANTHER" id="PTHR47966">
    <property type="entry name" value="BETA-SITE APP-CLEAVING ENZYME, ISOFORM A-RELATED"/>
    <property type="match status" value="1"/>
</dbReference>
<dbReference type="Gene3D" id="2.40.70.10">
    <property type="entry name" value="Acid Proteases"/>
    <property type="match status" value="2"/>
</dbReference>
<feature type="domain" description="Peptidase A1" evidence="11">
    <location>
        <begin position="93"/>
        <end position="440"/>
    </location>
</feature>
<proteinExistence type="inferred from homology"/>
<dbReference type="AlphaFoldDB" id="A0AAD4D8F5"/>
<evidence type="ECO:0000256" key="5">
    <source>
        <dbReference type="ARBA" id="ARBA00022729"/>
    </source>
</evidence>
<dbReference type="InterPro" id="IPR021109">
    <property type="entry name" value="Peptidase_aspartic_dom_sf"/>
</dbReference>
<gene>
    <name evidence="12" type="ORF">BGZ95_001861</name>
</gene>
<comment type="caution">
    <text evidence="12">The sequence shown here is derived from an EMBL/GenBank/DDBJ whole genome shotgun (WGS) entry which is preliminary data.</text>
</comment>
<feature type="active site" evidence="8">
    <location>
        <position position="111"/>
    </location>
</feature>
<organism evidence="12 13">
    <name type="scientific">Linnemannia exigua</name>
    <dbReference type="NCBI Taxonomy" id="604196"/>
    <lineage>
        <taxon>Eukaryota</taxon>
        <taxon>Fungi</taxon>
        <taxon>Fungi incertae sedis</taxon>
        <taxon>Mucoromycota</taxon>
        <taxon>Mortierellomycotina</taxon>
        <taxon>Mortierellomycetes</taxon>
        <taxon>Mortierellales</taxon>
        <taxon>Mortierellaceae</taxon>
        <taxon>Linnemannia</taxon>
    </lineage>
</organism>
<evidence type="ECO:0000256" key="7">
    <source>
        <dbReference type="ARBA" id="ARBA00022801"/>
    </source>
</evidence>
<keyword evidence="7 9" id="KW-0378">Hydrolase</keyword>
<dbReference type="EMBL" id="JAAAIL010001384">
    <property type="protein sequence ID" value="KAG0269904.1"/>
    <property type="molecule type" value="Genomic_DNA"/>
</dbReference>
<dbReference type="FunFam" id="2.40.70.10:FF:000115">
    <property type="entry name" value="Lysosomal aspartic protease"/>
    <property type="match status" value="1"/>
</dbReference>
<evidence type="ECO:0000256" key="8">
    <source>
        <dbReference type="PIRSR" id="PIRSR601461-1"/>
    </source>
</evidence>
<dbReference type="InterPro" id="IPR034164">
    <property type="entry name" value="Pepsin-like_dom"/>
</dbReference>
<comment type="similarity">
    <text evidence="2 9">Belongs to the peptidase A1 family.</text>
</comment>
<feature type="signal peptide" evidence="10">
    <location>
        <begin position="1"/>
        <end position="23"/>
    </location>
</feature>
<dbReference type="PROSITE" id="PS00141">
    <property type="entry name" value="ASP_PROTEASE"/>
    <property type="match status" value="2"/>
</dbReference>
<dbReference type="PANTHER" id="PTHR47966:SF51">
    <property type="entry name" value="BETA-SITE APP-CLEAVING ENZYME, ISOFORM A-RELATED"/>
    <property type="match status" value="1"/>
</dbReference>
<sequence>MKQILLLSLALATFLTLSTDASSFSTDTDQGAVAAVPLIVNPHYKRNTPAHIQKLNKRYPDIKIQAGGGDNGIVSSGITGRVAIANVNSDLEYYGTVKVGTPAQLLRLNFDTGSSDIWFPSTACSTPACKSKHHTRFNPSSSSTYKKDGRPWKVEYGDGSVVSGQLASEIINVGGVQVRQTVGLATNVSSQFKNSPEDGIFGLGFSALMSVKGINTFMDNAIKGTLKQPLVSVFLPSSRRNGGQGGHVLFGGIDHSRFNDKLHYVPVTQKGYWQVKLDAFKVPVPSSSNSTGNDARKPIEISLQNQDAIIDTGTTLIVLSTTAAKKIHSSIPGSTLHPELGWLVPCTLRNRRHPSSSSSSSSSSINNKEAIAFKLNGKCFHVPLADLAFEAVEGLGEKGEWCLSGVQGGQEGLWILGDVFIKNHYAVFEYSPENPRVGLSPLKN</sequence>
<dbReference type="GO" id="GO:0004190">
    <property type="term" value="F:aspartic-type endopeptidase activity"/>
    <property type="evidence" value="ECO:0007669"/>
    <property type="project" value="UniProtKB-KW"/>
</dbReference>
<feature type="chain" id="PRO_5042233625" description="rhizopuspepsin" evidence="10">
    <location>
        <begin position="24"/>
        <end position="444"/>
    </location>
</feature>
<dbReference type="PROSITE" id="PS51767">
    <property type="entry name" value="PEPTIDASE_A1"/>
    <property type="match status" value="1"/>
</dbReference>
<evidence type="ECO:0000313" key="13">
    <source>
        <dbReference type="Proteomes" id="UP001194580"/>
    </source>
</evidence>
<evidence type="ECO:0000256" key="3">
    <source>
        <dbReference type="ARBA" id="ARBA00013205"/>
    </source>
</evidence>
<keyword evidence="5 10" id="KW-0732">Signal</keyword>
<evidence type="ECO:0000256" key="10">
    <source>
        <dbReference type="SAM" id="SignalP"/>
    </source>
</evidence>
<keyword evidence="6 9" id="KW-0064">Aspartyl protease</keyword>
<reference evidence="12" key="1">
    <citation type="journal article" date="2020" name="Fungal Divers.">
        <title>Resolving the Mortierellaceae phylogeny through synthesis of multi-gene phylogenetics and phylogenomics.</title>
        <authorList>
            <person name="Vandepol N."/>
            <person name="Liber J."/>
            <person name="Desiro A."/>
            <person name="Na H."/>
            <person name="Kennedy M."/>
            <person name="Barry K."/>
            <person name="Grigoriev I.V."/>
            <person name="Miller A.N."/>
            <person name="O'Donnell K."/>
            <person name="Stajich J.E."/>
            <person name="Bonito G."/>
        </authorList>
    </citation>
    <scope>NUCLEOTIDE SEQUENCE</scope>
    <source>
        <strain evidence="12">NRRL 28262</strain>
    </source>
</reference>
<evidence type="ECO:0000256" key="6">
    <source>
        <dbReference type="ARBA" id="ARBA00022750"/>
    </source>
</evidence>
<evidence type="ECO:0000256" key="2">
    <source>
        <dbReference type="ARBA" id="ARBA00007447"/>
    </source>
</evidence>
<dbReference type="PRINTS" id="PR00792">
    <property type="entry name" value="PEPSIN"/>
</dbReference>